<evidence type="ECO:0000313" key="1">
    <source>
        <dbReference type="EMBL" id="MBE0370350.1"/>
    </source>
</evidence>
<protein>
    <submittedName>
        <fullName evidence="1">Uncharacterized protein</fullName>
    </submittedName>
</protein>
<proteinExistence type="predicted"/>
<dbReference type="EMBL" id="AQGV01000015">
    <property type="protein sequence ID" value="MBE0370350.1"/>
    <property type="molecule type" value="Genomic_DNA"/>
</dbReference>
<gene>
    <name evidence="1" type="ORF">PAUR_b0359</name>
</gene>
<keyword evidence="2" id="KW-1185">Reference proteome</keyword>
<comment type="caution">
    <text evidence="1">The sequence shown here is derived from an EMBL/GenBank/DDBJ whole genome shotgun (WGS) entry which is preliminary data.</text>
</comment>
<name>A0ABR9EH72_9GAMM</name>
<sequence>MIEDVDRPVFAGNSMSGVADNHLTLILKYQQGVTYSLFCPIG</sequence>
<accession>A0ABR9EH72</accession>
<evidence type="ECO:0000313" key="2">
    <source>
        <dbReference type="Proteomes" id="UP000615755"/>
    </source>
</evidence>
<dbReference type="Proteomes" id="UP000615755">
    <property type="component" value="Unassembled WGS sequence"/>
</dbReference>
<reference evidence="1 2" key="1">
    <citation type="submission" date="2015-03" db="EMBL/GenBank/DDBJ databases">
        <title>Genome sequence of Pseudoalteromonas aurantia.</title>
        <authorList>
            <person name="Xie B.-B."/>
            <person name="Rong J.-C."/>
            <person name="Qin Q.-L."/>
            <person name="Zhang Y.-Z."/>
        </authorList>
    </citation>
    <scope>NUCLEOTIDE SEQUENCE [LARGE SCALE GENOMIC DNA]</scope>
    <source>
        <strain evidence="1 2">208</strain>
    </source>
</reference>
<organism evidence="1 2">
    <name type="scientific">Pseudoalteromonas aurantia 208</name>
    <dbReference type="NCBI Taxonomy" id="1314867"/>
    <lineage>
        <taxon>Bacteria</taxon>
        <taxon>Pseudomonadati</taxon>
        <taxon>Pseudomonadota</taxon>
        <taxon>Gammaproteobacteria</taxon>
        <taxon>Alteromonadales</taxon>
        <taxon>Pseudoalteromonadaceae</taxon>
        <taxon>Pseudoalteromonas</taxon>
    </lineage>
</organism>